<gene>
    <name evidence="2" type="ORF">Vretimale_6798</name>
</gene>
<accession>A0A8J4C9Z1</accession>
<dbReference type="InterPro" id="IPR014729">
    <property type="entry name" value="Rossmann-like_a/b/a_fold"/>
</dbReference>
<dbReference type="GO" id="GO:0005737">
    <property type="term" value="C:cytoplasm"/>
    <property type="evidence" value="ECO:0007669"/>
    <property type="project" value="TreeGrafter"/>
</dbReference>
<evidence type="ECO:0000313" key="3">
    <source>
        <dbReference type="Proteomes" id="UP000722791"/>
    </source>
</evidence>
<sequence>MPITRFCAIAGTISRPFRFFSNLFCNTSITIGKSVARMLHAKGPARGLRWIHRGIRSTQMRVASASAGTSHVHELAPDVEAVIRSIHGNKTKAVVYVTGGAVQSISWLLAVPGASATVLEAAVPYARDSLVSILGQEPEQYCSAATATAMAETAYRRAADLSAFGSSVVGLGATCSLATVDIKRGDHRAFVAVHGGGGSRCLTLTLAKGTRTRVGEDDLVSRLLVKLLAEASGADSSPLQLPLINPDTAATTAAAAATATDSGNGRNGTASSAETSSASTSALPAAGATGPAAVHSLPYDILHDVWQAAEDPVQRLLRGEVRCVEFCGREVVVDAPRRGRVYLPGSFNPLHQGHQELLAAGVKAAAATGANPLEGAFELTVQNADKGLLSAEEIRRRVAQFVALGLPVVVTRAPLFTNKADLLPGSRFVVGYDTAARLVLPKYYGNSYTQMLLDFSRLRQNGCSFIVAGRKDALSGRFLSLADVDMVPELADLFPISLPEETFRLDISSTELRQKAQVQ</sequence>
<dbReference type="SUPFAM" id="SSF142433">
    <property type="entry name" value="CinA-like"/>
    <property type="match status" value="1"/>
</dbReference>
<dbReference type="GO" id="GO:0016887">
    <property type="term" value="F:ATP hydrolysis activity"/>
    <property type="evidence" value="ECO:0007669"/>
    <property type="project" value="TreeGrafter"/>
</dbReference>
<evidence type="ECO:0000256" key="1">
    <source>
        <dbReference type="SAM" id="MobiDB-lite"/>
    </source>
</evidence>
<dbReference type="Gene3D" id="3.40.50.620">
    <property type="entry name" value="HUPs"/>
    <property type="match status" value="1"/>
</dbReference>
<protein>
    <submittedName>
        <fullName evidence="2">Uncharacterized protein</fullName>
    </submittedName>
</protein>
<comment type="caution">
    <text evidence="2">The sequence shown here is derived from an EMBL/GenBank/DDBJ whole genome shotgun (WGS) entry which is preliminary data.</text>
</comment>
<dbReference type="AlphaFoldDB" id="A0A8J4C9Z1"/>
<dbReference type="GO" id="GO:0000309">
    <property type="term" value="F:nicotinamide-nucleotide adenylyltransferase activity"/>
    <property type="evidence" value="ECO:0007669"/>
    <property type="project" value="TreeGrafter"/>
</dbReference>
<evidence type="ECO:0000313" key="2">
    <source>
        <dbReference type="EMBL" id="GIM02065.1"/>
    </source>
</evidence>
<dbReference type="SUPFAM" id="SSF52374">
    <property type="entry name" value="Nucleotidylyl transferase"/>
    <property type="match status" value="1"/>
</dbReference>
<dbReference type="OrthoDB" id="5591297at2759"/>
<dbReference type="Proteomes" id="UP000722791">
    <property type="component" value="Unassembled WGS sequence"/>
</dbReference>
<feature type="compositionally biased region" description="Low complexity" evidence="1">
    <location>
        <begin position="268"/>
        <end position="289"/>
    </location>
</feature>
<dbReference type="GO" id="GO:0005634">
    <property type="term" value="C:nucleus"/>
    <property type="evidence" value="ECO:0007669"/>
    <property type="project" value="TreeGrafter"/>
</dbReference>
<feature type="region of interest" description="Disordered" evidence="1">
    <location>
        <begin position="255"/>
        <end position="289"/>
    </location>
</feature>
<dbReference type="EMBL" id="BNCQ01000010">
    <property type="protein sequence ID" value="GIM02065.1"/>
    <property type="molecule type" value="Genomic_DNA"/>
</dbReference>
<dbReference type="InterPro" id="IPR036653">
    <property type="entry name" value="CinA-like_C"/>
</dbReference>
<dbReference type="Gene3D" id="3.90.950.20">
    <property type="entry name" value="CinA-like"/>
    <property type="match status" value="1"/>
</dbReference>
<dbReference type="PANTHER" id="PTHR31285">
    <property type="entry name" value="NICOTINAMIDE MONONUCLEOTIDE ADENYLYLTRANSFERASE"/>
    <property type="match status" value="1"/>
</dbReference>
<dbReference type="PANTHER" id="PTHR31285:SF0">
    <property type="entry name" value="NICOTINAMIDE MONONUCLEOTIDE ADENYLYLTRANSFERASE"/>
    <property type="match status" value="1"/>
</dbReference>
<reference evidence="2" key="1">
    <citation type="journal article" date="2021" name="Proc. Natl. Acad. Sci. U.S.A.">
        <title>Three genomes in the algal genus Volvox reveal the fate of a haploid sex-determining region after a transition to homothallism.</title>
        <authorList>
            <person name="Yamamoto K."/>
            <person name="Hamaji T."/>
            <person name="Kawai-Toyooka H."/>
            <person name="Matsuzaki R."/>
            <person name="Takahashi F."/>
            <person name="Nishimura Y."/>
            <person name="Kawachi M."/>
            <person name="Noguchi H."/>
            <person name="Minakuchi Y."/>
            <person name="Umen J.G."/>
            <person name="Toyoda A."/>
            <person name="Nozaki H."/>
        </authorList>
    </citation>
    <scope>NUCLEOTIDE SEQUENCE</scope>
    <source>
        <strain evidence="2">NIES-3785</strain>
    </source>
</reference>
<proteinExistence type="predicted"/>
<name>A0A8J4C9Z1_9CHLO</name>
<organism evidence="2 3">
    <name type="scientific">Volvox reticuliferus</name>
    <dbReference type="NCBI Taxonomy" id="1737510"/>
    <lineage>
        <taxon>Eukaryota</taxon>
        <taxon>Viridiplantae</taxon>
        <taxon>Chlorophyta</taxon>
        <taxon>core chlorophytes</taxon>
        <taxon>Chlorophyceae</taxon>
        <taxon>CS clade</taxon>
        <taxon>Chlamydomonadales</taxon>
        <taxon>Volvocaceae</taxon>
        <taxon>Volvox</taxon>
    </lineage>
</organism>